<keyword evidence="1" id="KW-0732">Signal</keyword>
<keyword evidence="3" id="KW-1185">Reference proteome</keyword>
<name>A0AAJ0A3D4_9PEZI</name>
<accession>A0AAJ0A3D4</accession>
<feature type="signal peptide" evidence="1">
    <location>
        <begin position="1"/>
        <end position="17"/>
    </location>
</feature>
<dbReference type="Proteomes" id="UP001243989">
    <property type="component" value="Unassembled WGS sequence"/>
</dbReference>
<dbReference type="EMBL" id="JAHMHQ010000001">
    <property type="protein sequence ID" value="KAK1655223.1"/>
    <property type="molecule type" value="Genomic_DNA"/>
</dbReference>
<gene>
    <name evidence="2" type="ORF">BDP81DRAFT_412266</name>
</gene>
<evidence type="ECO:0000256" key="1">
    <source>
        <dbReference type="SAM" id="SignalP"/>
    </source>
</evidence>
<sequence length="161" mass="18284">MAPPMLASTWIYTAAAAAVTFGVAQDRAELAGSDKANVRRVGRECCHAAMLHLGLRTREHKTRQPSRLFLPWRVGVCQNPAAREEDFKITKDGTRRLFRQNGVSLMIQRARQYKKKEDETILRTHAAPEGGQMRWKYGEMRRDDCATGETESGVCVECCWR</sequence>
<dbReference type="AlphaFoldDB" id="A0AAJ0A3D4"/>
<organism evidence="2 3">
    <name type="scientific">Colletotrichum phormii</name>
    <dbReference type="NCBI Taxonomy" id="359342"/>
    <lineage>
        <taxon>Eukaryota</taxon>
        <taxon>Fungi</taxon>
        <taxon>Dikarya</taxon>
        <taxon>Ascomycota</taxon>
        <taxon>Pezizomycotina</taxon>
        <taxon>Sordariomycetes</taxon>
        <taxon>Hypocreomycetidae</taxon>
        <taxon>Glomerellales</taxon>
        <taxon>Glomerellaceae</taxon>
        <taxon>Colletotrichum</taxon>
        <taxon>Colletotrichum acutatum species complex</taxon>
    </lineage>
</organism>
<dbReference type="RefSeq" id="XP_060451267.1">
    <property type="nucleotide sequence ID" value="XM_060589199.1"/>
</dbReference>
<evidence type="ECO:0008006" key="4">
    <source>
        <dbReference type="Google" id="ProtNLM"/>
    </source>
</evidence>
<proteinExistence type="predicted"/>
<protein>
    <recommendedName>
        <fullName evidence="4">Secreted protein</fullName>
    </recommendedName>
</protein>
<reference evidence="2" key="1">
    <citation type="submission" date="2021-06" db="EMBL/GenBank/DDBJ databases">
        <title>Comparative genomics, transcriptomics and evolutionary studies reveal genomic signatures of adaptation to plant cell wall in hemibiotrophic fungi.</title>
        <authorList>
            <consortium name="DOE Joint Genome Institute"/>
            <person name="Baroncelli R."/>
            <person name="Diaz J.F."/>
            <person name="Benocci T."/>
            <person name="Peng M."/>
            <person name="Battaglia E."/>
            <person name="Haridas S."/>
            <person name="Andreopoulos W."/>
            <person name="Labutti K."/>
            <person name="Pangilinan J."/>
            <person name="Floch G.L."/>
            <person name="Makela M.R."/>
            <person name="Henrissat B."/>
            <person name="Grigoriev I.V."/>
            <person name="Crouch J.A."/>
            <person name="De Vries R.P."/>
            <person name="Sukno S.A."/>
            <person name="Thon M.R."/>
        </authorList>
    </citation>
    <scope>NUCLEOTIDE SEQUENCE</scope>
    <source>
        <strain evidence="2">CBS 102054</strain>
    </source>
</reference>
<dbReference type="GeneID" id="85474061"/>
<feature type="chain" id="PRO_5042563605" description="Secreted protein" evidence="1">
    <location>
        <begin position="18"/>
        <end position="161"/>
    </location>
</feature>
<evidence type="ECO:0000313" key="3">
    <source>
        <dbReference type="Proteomes" id="UP001243989"/>
    </source>
</evidence>
<evidence type="ECO:0000313" key="2">
    <source>
        <dbReference type="EMBL" id="KAK1655223.1"/>
    </source>
</evidence>
<comment type="caution">
    <text evidence="2">The sequence shown here is derived from an EMBL/GenBank/DDBJ whole genome shotgun (WGS) entry which is preliminary data.</text>
</comment>